<accession>A0A1X7BMD3</accession>
<evidence type="ECO:0000256" key="4">
    <source>
        <dbReference type="ARBA" id="ARBA00023004"/>
    </source>
</evidence>
<protein>
    <submittedName>
        <fullName evidence="6">Group 1 truncated hemoglobin GlbN</fullName>
    </submittedName>
</protein>
<dbReference type="Proteomes" id="UP000193224">
    <property type="component" value="Unassembled WGS sequence"/>
</dbReference>
<dbReference type="Pfam" id="PF01152">
    <property type="entry name" value="Bac_globin"/>
    <property type="match status" value="1"/>
</dbReference>
<dbReference type="OrthoDB" id="9795814at2"/>
<dbReference type="EMBL" id="FWXB01000001">
    <property type="protein sequence ID" value="SMC10747.1"/>
    <property type="molecule type" value="Genomic_DNA"/>
</dbReference>
<dbReference type="AlphaFoldDB" id="A0A1X7BMD3"/>
<dbReference type="GO" id="GO:0020037">
    <property type="term" value="F:heme binding"/>
    <property type="evidence" value="ECO:0007669"/>
    <property type="project" value="InterPro"/>
</dbReference>
<organism evidence="6 7">
    <name type="scientific">Roseovarius aestuarii</name>
    <dbReference type="NCBI Taxonomy" id="475083"/>
    <lineage>
        <taxon>Bacteria</taxon>
        <taxon>Pseudomonadati</taxon>
        <taxon>Pseudomonadota</taxon>
        <taxon>Alphaproteobacteria</taxon>
        <taxon>Rhodobacterales</taxon>
        <taxon>Roseobacteraceae</taxon>
        <taxon>Roseovarius</taxon>
    </lineage>
</organism>
<dbReference type="InterPro" id="IPR012292">
    <property type="entry name" value="Globin/Proto"/>
</dbReference>
<keyword evidence="4 5" id="KW-0408">Iron</keyword>
<dbReference type="GO" id="GO:0046872">
    <property type="term" value="F:metal ion binding"/>
    <property type="evidence" value="ECO:0007669"/>
    <property type="project" value="UniProtKB-KW"/>
</dbReference>
<proteinExistence type="predicted"/>
<keyword evidence="1" id="KW-0813">Transport</keyword>
<name>A0A1X7BMD3_9RHOB</name>
<evidence type="ECO:0000313" key="7">
    <source>
        <dbReference type="Proteomes" id="UP000193224"/>
    </source>
</evidence>
<keyword evidence="2 5" id="KW-0349">Heme</keyword>
<dbReference type="GO" id="GO:0019825">
    <property type="term" value="F:oxygen binding"/>
    <property type="evidence" value="ECO:0007669"/>
    <property type="project" value="InterPro"/>
</dbReference>
<feature type="binding site" description="distal binding residue" evidence="5">
    <location>
        <position position="47"/>
    </location>
    <ligand>
        <name>heme</name>
        <dbReference type="ChEBI" id="CHEBI:30413"/>
    </ligand>
    <ligandPart>
        <name>Fe</name>
        <dbReference type="ChEBI" id="CHEBI:18248"/>
    </ligandPart>
</feature>
<evidence type="ECO:0000256" key="3">
    <source>
        <dbReference type="ARBA" id="ARBA00022723"/>
    </source>
</evidence>
<evidence type="ECO:0000256" key="2">
    <source>
        <dbReference type="ARBA" id="ARBA00022617"/>
    </source>
</evidence>
<dbReference type="RefSeq" id="WP_085798678.1">
    <property type="nucleotide sequence ID" value="NZ_FWXB01000001.1"/>
</dbReference>
<evidence type="ECO:0000256" key="1">
    <source>
        <dbReference type="ARBA" id="ARBA00022448"/>
    </source>
</evidence>
<gene>
    <name evidence="6" type="primary">glbN_1</name>
    <name evidence="6" type="ORF">ROA7745_00554</name>
</gene>
<reference evidence="6 7" key="1">
    <citation type="submission" date="2017-03" db="EMBL/GenBank/DDBJ databases">
        <authorList>
            <person name="Afonso C.L."/>
            <person name="Miller P.J."/>
            <person name="Scott M.A."/>
            <person name="Spackman E."/>
            <person name="Goraichik I."/>
            <person name="Dimitrov K.M."/>
            <person name="Suarez D.L."/>
            <person name="Swayne D.E."/>
        </authorList>
    </citation>
    <scope>NUCLEOTIDE SEQUENCE [LARGE SCALE GENOMIC DNA]</scope>
    <source>
        <strain evidence="6 7">CECT 7745</strain>
    </source>
</reference>
<dbReference type="CDD" id="cd00454">
    <property type="entry name" value="TrHb1_N"/>
    <property type="match status" value="1"/>
</dbReference>
<keyword evidence="3 5" id="KW-0479">Metal-binding</keyword>
<keyword evidence="7" id="KW-1185">Reference proteome</keyword>
<feature type="binding site" description="distal binding residue" evidence="5">
    <location>
        <position position="71"/>
    </location>
    <ligand>
        <name>heme</name>
        <dbReference type="ChEBI" id="CHEBI:30413"/>
    </ligand>
    <ligandPart>
        <name>Fe</name>
        <dbReference type="ChEBI" id="CHEBI:18248"/>
    </ligandPart>
</feature>
<dbReference type="SUPFAM" id="SSF46458">
    <property type="entry name" value="Globin-like"/>
    <property type="match status" value="1"/>
</dbReference>
<evidence type="ECO:0000313" key="6">
    <source>
        <dbReference type="EMBL" id="SMC10747.1"/>
    </source>
</evidence>
<dbReference type="Gene3D" id="1.10.490.10">
    <property type="entry name" value="Globins"/>
    <property type="match status" value="1"/>
</dbReference>
<dbReference type="InterPro" id="IPR009050">
    <property type="entry name" value="Globin-like_sf"/>
</dbReference>
<sequence>MEKALFDKYGGFSTVSKIVLSLYDRLLEDDDVGPFFDDVDMPRLIDHQTKFVSSLMGGPASFTDDHIERAHSHMDIDHLHFDKLKAIVSETLADFDVAEDDIKTVLSAFEDRRSLLVEKPNVN</sequence>
<evidence type="ECO:0000256" key="5">
    <source>
        <dbReference type="PIRSR" id="PIRSR601486-1"/>
    </source>
</evidence>
<dbReference type="InterPro" id="IPR001486">
    <property type="entry name" value="Hemoglobin_trunc"/>
</dbReference>